<feature type="compositionally biased region" description="Basic and acidic residues" evidence="4">
    <location>
        <begin position="40"/>
        <end position="55"/>
    </location>
</feature>
<dbReference type="Proteomes" id="UP001153076">
    <property type="component" value="Unassembled WGS sequence"/>
</dbReference>
<dbReference type="EMBL" id="JAKOGI010000448">
    <property type="protein sequence ID" value="KAJ8434869.1"/>
    <property type="molecule type" value="Genomic_DNA"/>
</dbReference>
<feature type="compositionally biased region" description="Pro residues" evidence="4">
    <location>
        <begin position="66"/>
        <end position="79"/>
    </location>
</feature>
<dbReference type="GO" id="GO:0005634">
    <property type="term" value="C:nucleus"/>
    <property type="evidence" value="ECO:0007669"/>
    <property type="project" value="UniProtKB-SubCell"/>
</dbReference>
<evidence type="ECO:0000313" key="6">
    <source>
        <dbReference type="EMBL" id="KAJ8434869.1"/>
    </source>
</evidence>
<dbReference type="Pfam" id="PF06203">
    <property type="entry name" value="CCT"/>
    <property type="match status" value="1"/>
</dbReference>
<name>A0A9Q1K144_9CARY</name>
<dbReference type="GO" id="GO:0003700">
    <property type="term" value="F:DNA-binding transcription factor activity"/>
    <property type="evidence" value="ECO:0007669"/>
    <property type="project" value="TreeGrafter"/>
</dbReference>
<protein>
    <recommendedName>
        <fullName evidence="5">CCT domain-containing protein</fullName>
    </recommendedName>
</protein>
<evidence type="ECO:0000256" key="1">
    <source>
        <dbReference type="ARBA" id="ARBA00004123"/>
    </source>
</evidence>
<keyword evidence="7" id="KW-1185">Reference proteome</keyword>
<feature type="compositionally biased region" description="Low complexity" evidence="4">
    <location>
        <begin position="178"/>
        <end position="198"/>
    </location>
</feature>
<dbReference type="InterPro" id="IPR045281">
    <property type="entry name" value="CONSTANS-like"/>
</dbReference>
<dbReference type="PROSITE" id="PS51017">
    <property type="entry name" value="CCT"/>
    <property type="match status" value="1"/>
</dbReference>
<evidence type="ECO:0000313" key="7">
    <source>
        <dbReference type="Proteomes" id="UP001153076"/>
    </source>
</evidence>
<feature type="region of interest" description="Disordered" evidence="4">
    <location>
        <begin position="1"/>
        <end position="90"/>
    </location>
</feature>
<dbReference type="PANTHER" id="PTHR31319">
    <property type="entry name" value="ZINC FINGER PROTEIN CONSTANS-LIKE 4"/>
    <property type="match status" value="1"/>
</dbReference>
<dbReference type="InterPro" id="IPR010402">
    <property type="entry name" value="CCT_domain"/>
</dbReference>
<comment type="subcellular location">
    <subcellularLocation>
        <location evidence="1 3">Nucleus</location>
    </subcellularLocation>
</comment>
<evidence type="ECO:0000256" key="3">
    <source>
        <dbReference type="PROSITE-ProRule" id="PRU00357"/>
    </source>
</evidence>
<feature type="domain" description="CCT" evidence="5">
    <location>
        <begin position="414"/>
        <end position="456"/>
    </location>
</feature>
<feature type="region of interest" description="Disordered" evidence="4">
    <location>
        <begin position="176"/>
        <end position="207"/>
    </location>
</feature>
<sequence>MSPTTSDLIIKKSTTKEEEEEEQPPKEEEQEEEEKEEDREEKVDNLHRQEGDQRRLVIMSLHDVVQPPPLPPPSSPSPQSPSNHPLRNTLLDDISSPINVQIFDFYNPDIFSETVQNNFDNNSSPNGCTFEDHSSSSYVANLSFPSIIVENNHDNSDNKFNIESLDISNFLRDQNDHNSTSTTSSTATTANTTATATNPSPFQNGLSIIFDSQDDMDDISASIDFSPSSPFSGPTPPYTINPITTTTTTTTQQDQYQIPLNNGISPHPASIESTTLLPFISGPPPPLGPVFEEDYLPPVLPFLRLNPANSSSPSCSSFLDHPSIGGSFLHGNLNHGLGLENSTVFSGRSLMGSELQPKELDFQGDSGGIFCPDRLPNEGSQLVSATTSSAPLATEITSVEDSSFKVGKLSTEQRKEKIHRYMKKRNERNFSKKIKYACRKTLADSRPRVRGRFAKNDDFVVTHRHINGHPDDDDYDDVAMVKEEDGLMDSSDIFSHISGVNSFKCNYQIQSWI</sequence>
<evidence type="ECO:0000256" key="4">
    <source>
        <dbReference type="SAM" id="MobiDB-lite"/>
    </source>
</evidence>
<evidence type="ECO:0000256" key="2">
    <source>
        <dbReference type="ARBA" id="ARBA00023242"/>
    </source>
</evidence>
<dbReference type="PANTHER" id="PTHR31319:SF110">
    <property type="entry name" value="CCT MOTIF FAMILY PROTEIN"/>
    <property type="match status" value="1"/>
</dbReference>
<dbReference type="AlphaFoldDB" id="A0A9Q1K144"/>
<dbReference type="OrthoDB" id="153872at2759"/>
<organism evidence="6 7">
    <name type="scientific">Carnegiea gigantea</name>
    <dbReference type="NCBI Taxonomy" id="171969"/>
    <lineage>
        <taxon>Eukaryota</taxon>
        <taxon>Viridiplantae</taxon>
        <taxon>Streptophyta</taxon>
        <taxon>Embryophyta</taxon>
        <taxon>Tracheophyta</taxon>
        <taxon>Spermatophyta</taxon>
        <taxon>Magnoliopsida</taxon>
        <taxon>eudicotyledons</taxon>
        <taxon>Gunneridae</taxon>
        <taxon>Pentapetalae</taxon>
        <taxon>Caryophyllales</taxon>
        <taxon>Cactineae</taxon>
        <taxon>Cactaceae</taxon>
        <taxon>Cactoideae</taxon>
        <taxon>Echinocereeae</taxon>
        <taxon>Carnegiea</taxon>
    </lineage>
</organism>
<gene>
    <name evidence="6" type="ORF">Cgig2_022148</name>
</gene>
<proteinExistence type="predicted"/>
<reference evidence="6" key="1">
    <citation type="submission" date="2022-04" db="EMBL/GenBank/DDBJ databases">
        <title>Carnegiea gigantea Genome sequencing and assembly v2.</title>
        <authorList>
            <person name="Copetti D."/>
            <person name="Sanderson M.J."/>
            <person name="Burquez A."/>
            <person name="Wojciechowski M.F."/>
        </authorList>
    </citation>
    <scope>NUCLEOTIDE SEQUENCE</scope>
    <source>
        <strain evidence="6">SGP5-SGP5p</strain>
        <tissue evidence="6">Aerial part</tissue>
    </source>
</reference>
<keyword evidence="2 3" id="KW-0539">Nucleus</keyword>
<evidence type="ECO:0000259" key="5">
    <source>
        <dbReference type="PROSITE" id="PS51017"/>
    </source>
</evidence>
<dbReference type="GO" id="GO:0009909">
    <property type="term" value="P:regulation of flower development"/>
    <property type="evidence" value="ECO:0007669"/>
    <property type="project" value="InterPro"/>
</dbReference>
<feature type="compositionally biased region" description="Acidic residues" evidence="4">
    <location>
        <begin position="17"/>
        <end position="39"/>
    </location>
</feature>
<accession>A0A9Q1K144</accession>
<comment type="caution">
    <text evidence="6">The sequence shown here is derived from an EMBL/GenBank/DDBJ whole genome shotgun (WGS) entry which is preliminary data.</text>
</comment>